<evidence type="ECO:0000256" key="2">
    <source>
        <dbReference type="ARBA" id="ARBA00031870"/>
    </source>
</evidence>
<dbReference type="Pfam" id="PF00849">
    <property type="entry name" value="PseudoU_synth_2"/>
    <property type="match status" value="1"/>
</dbReference>
<dbReference type="InterPro" id="IPR006145">
    <property type="entry name" value="PsdUridine_synth_RsuA/RluA"/>
</dbReference>
<gene>
    <name evidence="6" type="ORF">ET996_03100</name>
</gene>
<evidence type="ECO:0000259" key="5">
    <source>
        <dbReference type="Pfam" id="PF00849"/>
    </source>
</evidence>
<dbReference type="InterPro" id="IPR020103">
    <property type="entry name" value="PsdUridine_synth_cat_dom_sf"/>
</dbReference>
<dbReference type="GO" id="GO:0000455">
    <property type="term" value="P:enzyme-directed rRNA pseudouridine synthesis"/>
    <property type="evidence" value="ECO:0007669"/>
    <property type="project" value="TreeGrafter"/>
</dbReference>
<comment type="caution">
    <text evidence="6">The sequence shown here is derived from an EMBL/GenBank/DDBJ whole genome shotgun (WGS) entry which is preliminary data.</text>
</comment>
<dbReference type="RefSeq" id="WP_131171088.1">
    <property type="nucleotide sequence ID" value="NZ_FXTL01000002.1"/>
</dbReference>
<keyword evidence="7" id="KW-1185">Reference proteome</keyword>
<dbReference type="EMBL" id="SDMR01000002">
    <property type="protein sequence ID" value="TBT95973.1"/>
    <property type="molecule type" value="Genomic_DNA"/>
</dbReference>
<evidence type="ECO:0000256" key="4">
    <source>
        <dbReference type="SAM" id="MobiDB-lite"/>
    </source>
</evidence>
<dbReference type="AlphaFoldDB" id="A0A4Q9KN60"/>
<evidence type="ECO:0000256" key="1">
    <source>
        <dbReference type="ARBA" id="ARBA00000073"/>
    </source>
</evidence>
<feature type="domain" description="Pseudouridine synthase RsuA/RluA-like" evidence="5">
    <location>
        <begin position="102"/>
        <end position="248"/>
    </location>
</feature>
<evidence type="ECO:0000256" key="3">
    <source>
        <dbReference type="ARBA" id="ARBA00033164"/>
    </source>
</evidence>
<protein>
    <recommendedName>
        <fullName evidence="2">RNA pseudouridylate synthase</fullName>
    </recommendedName>
    <alternativeName>
        <fullName evidence="3">RNA-uridine isomerase</fullName>
    </alternativeName>
</protein>
<evidence type="ECO:0000313" key="7">
    <source>
        <dbReference type="Proteomes" id="UP000291933"/>
    </source>
</evidence>
<comment type="catalytic activity">
    <reaction evidence="1">
        <text>a uridine in RNA = a pseudouridine in RNA</text>
        <dbReference type="Rhea" id="RHEA:48348"/>
        <dbReference type="Rhea" id="RHEA-COMP:12068"/>
        <dbReference type="Rhea" id="RHEA-COMP:12069"/>
        <dbReference type="ChEBI" id="CHEBI:65314"/>
        <dbReference type="ChEBI" id="CHEBI:65315"/>
    </reaction>
</comment>
<dbReference type="GO" id="GO:0140098">
    <property type="term" value="F:catalytic activity, acting on RNA"/>
    <property type="evidence" value="ECO:0007669"/>
    <property type="project" value="UniProtKB-ARBA"/>
</dbReference>
<dbReference type="SUPFAM" id="SSF55120">
    <property type="entry name" value="Pseudouridine synthase"/>
    <property type="match status" value="1"/>
</dbReference>
<dbReference type="OrthoDB" id="9807829at2"/>
<accession>A0A4Q9KN60</accession>
<sequence>MPPKPPLPRQQGLDASWVRTPDNRPDHTALWTTMRDFLLDRLPTEADVDGQFAREGFVDGTGRAWRPDEPYRPNAFVWFHRPFLAEATVPGRLRVILADERIVVVDKPHFLATTPRGIHVVESVVAKLRQQPGWEEIAPAHRLDRLTAGVLVLTIGRRWRAPYAGVFSSGQAEKTYEAIAPATASVQFPLTVTGRIEKTTGRLQAELVDGEPNSSTLVELVETNGRFGRYRLTPHTGKTHQLRLHLASLGIPIVDDPLYPAVRDVDPADFSTPLKLVARRLAFADPVDGTQRYFTSGVPLPWPDPDHVRTT</sequence>
<dbReference type="Proteomes" id="UP000291933">
    <property type="component" value="Unassembled WGS sequence"/>
</dbReference>
<dbReference type="InterPro" id="IPR050188">
    <property type="entry name" value="RluA_PseudoU_synthase"/>
</dbReference>
<evidence type="ECO:0000313" key="6">
    <source>
        <dbReference type="EMBL" id="TBT95973.1"/>
    </source>
</evidence>
<name>A0A4Q9KN60_PROTD</name>
<dbReference type="GO" id="GO:0003723">
    <property type="term" value="F:RNA binding"/>
    <property type="evidence" value="ECO:0007669"/>
    <property type="project" value="InterPro"/>
</dbReference>
<dbReference type="Gene3D" id="3.30.2350.10">
    <property type="entry name" value="Pseudouridine synthase"/>
    <property type="match status" value="1"/>
</dbReference>
<dbReference type="PANTHER" id="PTHR21600">
    <property type="entry name" value="MITOCHONDRIAL RNA PSEUDOURIDINE SYNTHASE"/>
    <property type="match status" value="1"/>
</dbReference>
<feature type="region of interest" description="Disordered" evidence="4">
    <location>
        <begin position="1"/>
        <end position="20"/>
    </location>
</feature>
<reference evidence="6 7" key="1">
    <citation type="submission" date="2019-01" db="EMBL/GenBank/DDBJ databases">
        <title>Lactibacter flavus gen. nov., sp. nov., a novel bacterium of the family Propionibacteriaceae isolated from raw milk and dairy products.</title>
        <authorList>
            <person name="Huptas C."/>
            <person name="Wenning M."/>
            <person name="Breitenwieser F."/>
            <person name="Doll E."/>
            <person name="Von Neubeck M."/>
            <person name="Busse H.-J."/>
            <person name="Scherer S."/>
        </authorList>
    </citation>
    <scope>NUCLEOTIDE SEQUENCE [LARGE SCALE GENOMIC DNA]</scope>
    <source>
        <strain evidence="6 7">DSM 22130</strain>
    </source>
</reference>
<dbReference type="PANTHER" id="PTHR21600:SF84">
    <property type="entry name" value="PSEUDOURIDINE SYNTHASE RSUA_RLUA-LIKE DOMAIN-CONTAINING PROTEIN"/>
    <property type="match status" value="1"/>
</dbReference>
<dbReference type="GO" id="GO:0009982">
    <property type="term" value="F:pseudouridine synthase activity"/>
    <property type="evidence" value="ECO:0007669"/>
    <property type="project" value="InterPro"/>
</dbReference>
<proteinExistence type="predicted"/>
<organism evidence="6 7">
    <name type="scientific">Propioniciclava tarda</name>
    <dbReference type="NCBI Taxonomy" id="433330"/>
    <lineage>
        <taxon>Bacteria</taxon>
        <taxon>Bacillati</taxon>
        <taxon>Actinomycetota</taxon>
        <taxon>Actinomycetes</taxon>
        <taxon>Propionibacteriales</taxon>
        <taxon>Propionibacteriaceae</taxon>
        <taxon>Propioniciclava</taxon>
    </lineage>
</organism>